<dbReference type="SUPFAM" id="SSF51735">
    <property type="entry name" value="NAD(P)-binding Rossmann-fold domains"/>
    <property type="match status" value="1"/>
</dbReference>
<dbReference type="InterPro" id="IPR036291">
    <property type="entry name" value="NAD(P)-bd_dom_sf"/>
</dbReference>
<dbReference type="Pfam" id="PF01370">
    <property type="entry name" value="Epimerase"/>
    <property type="match status" value="1"/>
</dbReference>
<name>A0A3E2MQ47_MYCMR</name>
<evidence type="ECO:0000313" key="3">
    <source>
        <dbReference type="Proteomes" id="UP000257451"/>
    </source>
</evidence>
<protein>
    <submittedName>
        <fullName evidence="2">NAD dependent epimerase/dehydratase family protein</fullName>
    </submittedName>
</protein>
<gene>
    <name evidence="2" type="ORF">DAVIS_04429</name>
</gene>
<evidence type="ECO:0000259" key="1">
    <source>
        <dbReference type="Pfam" id="PF01370"/>
    </source>
</evidence>
<dbReference type="AlphaFoldDB" id="A0A3E2MQ47"/>
<evidence type="ECO:0000313" key="2">
    <source>
        <dbReference type="EMBL" id="RFZ34879.1"/>
    </source>
</evidence>
<feature type="domain" description="NAD-dependent epimerase/dehydratase" evidence="1">
    <location>
        <begin position="45"/>
        <end position="223"/>
    </location>
</feature>
<sequence>MPARAAAGSWPCAPELLHGWTCSVTTLVNASARALAARALGEDRVLVTGASGWLGRTALDLLAPLGLPTLALASRARTIRVGDRDIDCRVWDEREVASFAPTVVLDCAFLTRDRVAGMPLGEYVGANRALTERLVYATQLPDVRLALTVSSGAAVYPRDALMDPIEDNPYGYLKREAEQRLAQAAAGAGTVPAVVRAWSISGAHVQKPEAYALGSMIRAASSGAIRITARRPVFRRYSLAEELLAVAIAEGGIGPVTIDSGGELVEMAELAARVAAVVRPDAVISRDEIDPRNPDQYHSDGRDWQRLCQKWDLASAPLDRQIEITARGVLGMA</sequence>
<dbReference type="EMBL" id="PEDF01000176">
    <property type="protein sequence ID" value="RFZ34879.1"/>
    <property type="molecule type" value="Genomic_DNA"/>
</dbReference>
<reference evidence="2 3" key="1">
    <citation type="journal article" date="2018" name="Sci. Rep.">
        <title>Extensive genomic diversity among Mycobacterium marinum strains revealed by whole genome sequencing.</title>
        <authorList>
            <person name="Das S."/>
            <person name="Pettersson B.M."/>
            <person name="Behra P.R."/>
            <person name="Mallick A."/>
            <person name="Cheramie M."/>
            <person name="Ramesh M."/>
            <person name="Shirreff L."/>
            <person name="DuCote T."/>
            <person name="Dasgupta S."/>
            <person name="Ennis D.G."/>
            <person name="Kirsebom L.A."/>
        </authorList>
    </citation>
    <scope>NUCLEOTIDE SEQUENCE [LARGE SCALE GENOMIC DNA]</scope>
    <source>
        <strain evidence="2 3">Davis1</strain>
    </source>
</reference>
<dbReference type="Gene3D" id="3.40.50.720">
    <property type="entry name" value="NAD(P)-binding Rossmann-like Domain"/>
    <property type="match status" value="1"/>
</dbReference>
<accession>A0A3E2MQ47</accession>
<organism evidence="2 3">
    <name type="scientific">Mycobacterium marinum</name>
    <dbReference type="NCBI Taxonomy" id="1781"/>
    <lineage>
        <taxon>Bacteria</taxon>
        <taxon>Bacillati</taxon>
        <taxon>Actinomycetota</taxon>
        <taxon>Actinomycetes</taxon>
        <taxon>Mycobacteriales</taxon>
        <taxon>Mycobacteriaceae</taxon>
        <taxon>Mycobacterium</taxon>
        <taxon>Mycobacterium ulcerans group</taxon>
    </lineage>
</organism>
<dbReference type="Proteomes" id="UP000257451">
    <property type="component" value="Unassembled WGS sequence"/>
</dbReference>
<proteinExistence type="predicted"/>
<dbReference type="InterPro" id="IPR001509">
    <property type="entry name" value="Epimerase_deHydtase"/>
</dbReference>
<comment type="caution">
    <text evidence="2">The sequence shown here is derived from an EMBL/GenBank/DDBJ whole genome shotgun (WGS) entry which is preliminary data.</text>
</comment>